<reference evidence="3" key="1">
    <citation type="submission" date="2023-04" db="EMBL/GenBank/DDBJ databases">
        <title>Sphingomonas sp. MAHUQ-71 isolated from rice field.</title>
        <authorList>
            <person name="Huq M.A."/>
        </authorList>
    </citation>
    <scope>NUCLEOTIDE SEQUENCE</scope>
    <source>
        <strain evidence="3">MAHUQ-71</strain>
    </source>
</reference>
<evidence type="ECO:0000256" key="2">
    <source>
        <dbReference type="SAM" id="Phobius"/>
    </source>
</evidence>
<evidence type="ECO:0000313" key="4">
    <source>
        <dbReference type="Proteomes" id="UP001160625"/>
    </source>
</evidence>
<dbReference type="Proteomes" id="UP001160625">
    <property type="component" value="Unassembled WGS sequence"/>
</dbReference>
<gene>
    <name evidence="3" type="ORF">QGN17_07805</name>
</gene>
<sequence length="201" mass="21832">MARVSVTEGADGGAFAATPPSSPSDAFGATAPLRGRIVQTFHYHRGLSPMLGVLLGLAVCEAIVLHIVAMAIWGWKVAAVLALLDLSLIVWLVALLRSFRAMPITLDGRTLRMRTGNRMAITLDIDDIAAFRTSWDSAAIKRKSTLNLALIAWPNVVFDLAEPRKVRRRRIISTIAHRLDDPAAFHAAIAALEPRHGDRGI</sequence>
<keyword evidence="2" id="KW-1133">Transmembrane helix</keyword>
<feature type="region of interest" description="Disordered" evidence="1">
    <location>
        <begin position="1"/>
        <end position="23"/>
    </location>
</feature>
<evidence type="ECO:0000313" key="3">
    <source>
        <dbReference type="EMBL" id="MDH7638633.1"/>
    </source>
</evidence>
<evidence type="ECO:0008006" key="5">
    <source>
        <dbReference type="Google" id="ProtNLM"/>
    </source>
</evidence>
<keyword evidence="2" id="KW-0812">Transmembrane</keyword>
<feature type="transmembrane region" description="Helical" evidence="2">
    <location>
        <begin position="79"/>
        <end position="99"/>
    </location>
</feature>
<proteinExistence type="predicted"/>
<comment type="caution">
    <text evidence="3">The sequence shown here is derived from an EMBL/GenBank/DDBJ whole genome shotgun (WGS) entry which is preliminary data.</text>
</comment>
<dbReference type="RefSeq" id="WP_281043919.1">
    <property type="nucleotide sequence ID" value="NZ_JARYGZ010000001.1"/>
</dbReference>
<organism evidence="3 4">
    <name type="scientific">Sphingomonas oryzagri</name>
    <dbReference type="NCBI Taxonomy" id="3042314"/>
    <lineage>
        <taxon>Bacteria</taxon>
        <taxon>Pseudomonadati</taxon>
        <taxon>Pseudomonadota</taxon>
        <taxon>Alphaproteobacteria</taxon>
        <taxon>Sphingomonadales</taxon>
        <taxon>Sphingomonadaceae</taxon>
        <taxon>Sphingomonas</taxon>
    </lineage>
</organism>
<keyword evidence="4" id="KW-1185">Reference proteome</keyword>
<feature type="transmembrane region" description="Helical" evidence="2">
    <location>
        <begin position="51"/>
        <end position="73"/>
    </location>
</feature>
<protein>
    <recommendedName>
        <fullName evidence="5">YcxB-like protein domain-containing protein</fullName>
    </recommendedName>
</protein>
<evidence type="ECO:0000256" key="1">
    <source>
        <dbReference type="SAM" id="MobiDB-lite"/>
    </source>
</evidence>
<keyword evidence="2" id="KW-0472">Membrane</keyword>
<name>A0ABT6N007_9SPHN</name>
<accession>A0ABT6N007</accession>
<dbReference type="EMBL" id="JARYGZ010000001">
    <property type="protein sequence ID" value="MDH7638633.1"/>
    <property type="molecule type" value="Genomic_DNA"/>
</dbReference>